<dbReference type="GO" id="GO:0032259">
    <property type="term" value="P:methylation"/>
    <property type="evidence" value="ECO:0007669"/>
    <property type="project" value="UniProtKB-KW"/>
</dbReference>
<comment type="caution">
    <text evidence="4">The sequence shown here is derived from an EMBL/GenBank/DDBJ whole genome shotgun (WGS) entry which is preliminary data.</text>
</comment>
<dbReference type="EMBL" id="BAABIL010000065">
    <property type="protein sequence ID" value="GAA4965923.1"/>
    <property type="molecule type" value="Genomic_DNA"/>
</dbReference>
<evidence type="ECO:0000313" key="5">
    <source>
        <dbReference type="Proteomes" id="UP001501195"/>
    </source>
</evidence>
<reference evidence="5" key="1">
    <citation type="journal article" date="2019" name="Int. J. Syst. Evol. Microbiol.">
        <title>The Global Catalogue of Microorganisms (GCM) 10K type strain sequencing project: providing services to taxonomists for standard genome sequencing and annotation.</title>
        <authorList>
            <consortium name="The Broad Institute Genomics Platform"/>
            <consortium name="The Broad Institute Genome Sequencing Center for Infectious Disease"/>
            <person name="Wu L."/>
            <person name="Ma J."/>
        </authorList>
    </citation>
    <scope>NUCLEOTIDE SEQUENCE [LARGE SCALE GENOMIC DNA]</scope>
    <source>
        <strain evidence="5">JCM 18126</strain>
    </source>
</reference>
<evidence type="ECO:0000259" key="3">
    <source>
        <dbReference type="Pfam" id="PF13649"/>
    </source>
</evidence>
<dbReference type="Proteomes" id="UP001501195">
    <property type="component" value="Unassembled WGS sequence"/>
</dbReference>
<accession>A0ABP9HAX9</accession>
<evidence type="ECO:0000256" key="2">
    <source>
        <dbReference type="ARBA" id="ARBA00022679"/>
    </source>
</evidence>
<dbReference type="GO" id="GO:0008168">
    <property type="term" value="F:methyltransferase activity"/>
    <property type="evidence" value="ECO:0007669"/>
    <property type="project" value="UniProtKB-KW"/>
</dbReference>
<dbReference type="Pfam" id="PF13649">
    <property type="entry name" value="Methyltransf_25"/>
    <property type="match status" value="1"/>
</dbReference>
<dbReference type="CDD" id="cd02440">
    <property type="entry name" value="AdoMet_MTases"/>
    <property type="match status" value="1"/>
</dbReference>
<organism evidence="4 5">
    <name type="scientific">Kineococcus glutinatus</name>
    <dbReference type="NCBI Taxonomy" id="1070872"/>
    <lineage>
        <taxon>Bacteria</taxon>
        <taxon>Bacillati</taxon>
        <taxon>Actinomycetota</taxon>
        <taxon>Actinomycetes</taxon>
        <taxon>Kineosporiales</taxon>
        <taxon>Kineosporiaceae</taxon>
        <taxon>Kineococcus</taxon>
    </lineage>
</organism>
<dbReference type="Gene3D" id="3.40.50.150">
    <property type="entry name" value="Vaccinia Virus protein VP39"/>
    <property type="match status" value="1"/>
</dbReference>
<gene>
    <name evidence="4" type="ORF">GCM10023225_06300</name>
</gene>
<proteinExistence type="predicted"/>
<keyword evidence="5" id="KW-1185">Reference proteome</keyword>
<evidence type="ECO:0000256" key="1">
    <source>
        <dbReference type="ARBA" id="ARBA00022603"/>
    </source>
</evidence>
<dbReference type="RefSeq" id="WP_345710877.1">
    <property type="nucleotide sequence ID" value="NZ_BAABIL010000065.1"/>
</dbReference>
<evidence type="ECO:0000313" key="4">
    <source>
        <dbReference type="EMBL" id="GAA4965923.1"/>
    </source>
</evidence>
<name>A0ABP9HAX9_9ACTN</name>
<dbReference type="PANTHER" id="PTHR43861:SF1">
    <property type="entry name" value="TRANS-ACONITATE 2-METHYLTRANSFERASE"/>
    <property type="match status" value="1"/>
</dbReference>
<dbReference type="SUPFAM" id="SSF53335">
    <property type="entry name" value="S-adenosyl-L-methionine-dependent methyltransferases"/>
    <property type="match status" value="1"/>
</dbReference>
<sequence>MSTTSVREAYSRLADRYIDLFGSVDGVDPQDLALIARHLGRVPGPVLDLGCGPGHLTGFLRSMQPDVTGIDLVPEFVAHARRHHPGARFRLGSLTDLDHPDGSVGGILAWYSLVHLPPAEFDGVLAGFRRVLAPGGALVVGFFDGDDCEPFAHKVTTAHRWPVDEVARRLARAGLAEVERLRRGQEGERRPHGVVAARAVRPALLARA</sequence>
<dbReference type="PANTHER" id="PTHR43861">
    <property type="entry name" value="TRANS-ACONITATE 2-METHYLTRANSFERASE-RELATED"/>
    <property type="match status" value="1"/>
</dbReference>
<protein>
    <submittedName>
        <fullName evidence="4">Class I SAM-dependent methyltransferase</fullName>
    </submittedName>
</protein>
<feature type="domain" description="Methyltransferase" evidence="3">
    <location>
        <begin position="46"/>
        <end position="136"/>
    </location>
</feature>
<keyword evidence="2" id="KW-0808">Transferase</keyword>
<keyword evidence="1 4" id="KW-0489">Methyltransferase</keyword>
<dbReference type="InterPro" id="IPR029063">
    <property type="entry name" value="SAM-dependent_MTases_sf"/>
</dbReference>
<dbReference type="InterPro" id="IPR041698">
    <property type="entry name" value="Methyltransf_25"/>
</dbReference>